<reference evidence="2" key="1">
    <citation type="journal article" date="2013" name="Nat. Commun.">
        <title>Whole-genome sequencing of Oryza brachyantha reveals mechanisms underlying Oryza genome evolution.</title>
        <authorList>
            <person name="Chen J."/>
            <person name="Huang Q."/>
            <person name="Gao D."/>
            <person name="Wang J."/>
            <person name="Lang Y."/>
            <person name="Liu T."/>
            <person name="Li B."/>
            <person name="Bai Z."/>
            <person name="Luis Goicoechea J."/>
            <person name="Liang C."/>
            <person name="Chen C."/>
            <person name="Zhang W."/>
            <person name="Sun S."/>
            <person name="Liao Y."/>
            <person name="Zhang X."/>
            <person name="Yang L."/>
            <person name="Song C."/>
            <person name="Wang M."/>
            <person name="Shi J."/>
            <person name="Liu G."/>
            <person name="Liu J."/>
            <person name="Zhou H."/>
            <person name="Zhou W."/>
            <person name="Yu Q."/>
            <person name="An N."/>
            <person name="Chen Y."/>
            <person name="Cai Q."/>
            <person name="Wang B."/>
            <person name="Liu B."/>
            <person name="Min J."/>
            <person name="Huang Y."/>
            <person name="Wu H."/>
            <person name="Li Z."/>
            <person name="Zhang Y."/>
            <person name="Yin Y."/>
            <person name="Song W."/>
            <person name="Jiang J."/>
            <person name="Jackson S.A."/>
            <person name="Wing R.A."/>
            <person name="Wang J."/>
            <person name="Chen M."/>
        </authorList>
    </citation>
    <scope>NUCLEOTIDE SEQUENCE [LARGE SCALE GENOMIC DNA]</scope>
    <source>
        <strain evidence="2">cv. IRGC 101232</strain>
    </source>
</reference>
<reference evidence="2" key="2">
    <citation type="submission" date="2013-04" db="UniProtKB">
        <authorList>
            <consortium name="EnsemblPlants"/>
        </authorList>
    </citation>
    <scope>IDENTIFICATION</scope>
</reference>
<name>J3ME19_ORYBR</name>
<feature type="compositionally biased region" description="Basic and acidic residues" evidence="1">
    <location>
        <begin position="1"/>
        <end position="33"/>
    </location>
</feature>
<dbReference type="Proteomes" id="UP000006038">
    <property type="component" value="Chromosome 6"/>
</dbReference>
<organism evidence="2">
    <name type="scientific">Oryza brachyantha</name>
    <name type="common">malo sina</name>
    <dbReference type="NCBI Taxonomy" id="4533"/>
    <lineage>
        <taxon>Eukaryota</taxon>
        <taxon>Viridiplantae</taxon>
        <taxon>Streptophyta</taxon>
        <taxon>Embryophyta</taxon>
        <taxon>Tracheophyta</taxon>
        <taxon>Spermatophyta</taxon>
        <taxon>Magnoliopsida</taxon>
        <taxon>Liliopsida</taxon>
        <taxon>Poales</taxon>
        <taxon>Poaceae</taxon>
        <taxon>BOP clade</taxon>
        <taxon>Oryzoideae</taxon>
        <taxon>Oryzeae</taxon>
        <taxon>Oryzinae</taxon>
        <taxon>Oryza</taxon>
    </lineage>
</organism>
<accession>J3ME19</accession>
<evidence type="ECO:0000313" key="3">
    <source>
        <dbReference type="Proteomes" id="UP000006038"/>
    </source>
</evidence>
<sequence>MPDEVGRTCHWPKGPEGDSRPREGREREHDRASPRGSGTKHGRGADGSASARGKQGEGDRAAEVGGVTAGGSARTVKAAMTP</sequence>
<keyword evidence="3" id="KW-1185">Reference proteome</keyword>
<dbReference type="AlphaFoldDB" id="J3ME19"/>
<dbReference type="HOGENOM" id="CLU_174310_0_0_1"/>
<feature type="region of interest" description="Disordered" evidence="1">
    <location>
        <begin position="1"/>
        <end position="82"/>
    </location>
</feature>
<evidence type="ECO:0000256" key="1">
    <source>
        <dbReference type="SAM" id="MobiDB-lite"/>
    </source>
</evidence>
<dbReference type="Gramene" id="OB06G22630.1">
    <property type="protein sequence ID" value="OB06G22630.1"/>
    <property type="gene ID" value="OB06G22630"/>
</dbReference>
<protein>
    <submittedName>
        <fullName evidence="2">Uncharacterized protein</fullName>
    </submittedName>
</protein>
<proteinExistence type="predicted"/>
<dbReference type="EnsemblPlants" id="OB06G22630.1">
    <property type="protein sequence ID" value="OB06G22630.1"/>
    <property type="gene ID" value="OB06G22630"/>
</dbReference>
<evidence type="ECO:0000313" key="2">
    <source>
        <dbReference type="EnsemblPlants" id="OB06G22630.1"/>
    </source>
</evidence>